<dbReference type="SMART" id="SM00054">
    <property type="entry name" value="EFh"/>
    <property type="match status" value="2"/>
</dbReference>
<keyword evidence="1" id="KW-0106">Calcium</keyword>
<feature type="non-terminal residue" evidence="4">
    <location>
        <position position="1"/>
    </location>
</feature>
<evidence type="ECO:0000259" key="3">
    <source>
        <dbReference type="PROSITE" id="PS50222"/>
    </source>
</evidence>
<dbReference type="PROSITE" id="PS50222">
    <property type="entry name" value="EF_HAND_2"/>
    <property type="match status" value="2"/>
</dbReference>
<accession>A0ABD0JRT9</accession>
<sequence length="255" mass="27822">RVAVKILIRVNCKCHVVISGYGCAALYKLVPGQAEDKARETPNLDNRNGENPTPLDSTHDIQGFLSRETRCICNGKKRSSGGRPVDSVTKALKEVCPKGMKPEMDVTNLMQDAFNQADENKDNALNVGEVAEFAELIVVNKEMSTSEVTIRIRFLYITQAKTRLDPAALLLQLDAILPETQVLLHTPVTPNTQDSAKPDNDVLIGALSQACPDLDFAPDTQVSQLVQDAFQDVDANKDGQLNANEVAEFATMIGE</sequence>
<feature type="compositionally biased region" description="Polar residues" evidence="2">
    <location>
        <begin position="43"/>
        <end position="56"/>
    </location>
</feature>
<name>A0ABD0JRT9_9CAEN</name>
<evidence type="ECO:0000313" key="5">
    <source>
        <dbReference type="Proteomes" id="UP001519460"/>
    </source>
</evidence>
<dbReference type="Pfam" id="PF13202">
    <property type="entry name" value="EF-hand_5"/>
    <property type="match status" value="2"/>
</dbReference>
<dbReference type="EMBL" id="JACVVK020000354">
    <property type="protein sequence ID" value="KAK7477298.1"/>
    <property type="molecule type" value="Genomic_DNA"/>
</dbReference>
<gene>
    <name evidence="4" type="ORF">BaRGS_00031486</name>
</gene>
<dbReference type="SUPFAM" id="SSF47473">
    <property type="entry name" value="EF-hand"/>
    <property type="match status" value="1"/>
</dbReference>
<dbReference type="PROSITE" id="PS00018">
    <property type="entry name" value="EF_HAND_1"/>
    <property type="match status" value="2"/>
</dbReference>
<dbReference type="AlphaFoldDB" id="A0ABD0JRT9"/>
<dbReference type="InterPro" id="IPR018247">
    <property type="entry name" value="EF_Hand_1_Ca_BS"/>
</dbReference>
<dbReference type="InterPro" id="IPR011992">
    <property type="entry name" value="EF-hand-dom_pair"/>
</dbReference>
<feature type="region of interest" description="Disordered" evidence="2">
    <location>
        <begin position="37"/>
        <end position="58"/>
    </location>
</feature>
<dbReference type="InterPro" id="IPR002048">
    <property type="entry name" value="EF_hand_dom"/>
</dbReference>
<comment type="caution">
    <text evidence="4">The sequence shown here is derived from an EMBL/GenBank/DDBJ whole genome shotgun (WGS) entry which is preliminary data.</text>
</comment>
<evidence type="ECO:0000256" key="2">
    <source>
        <dbReference type="SAM" id="MobiDB-lite"/>
    </source>
</evidence>
<feature type="domain" description="EF-hand" evidence="3">
    <location>
        <begin position="221"/>
        <end position="255"/>
    </location>
</feature>
<protein>
    <recommendedName>
        <fullName evidence="3">EF-hand domain-containing protein</fullName>
    </recommendedName>
</protein>
<reference evidence="4 5" key="1">
    <citation type="journal article" date="2023" name="Sci. Data">
        <title>Genome assembly of the Korean intertidal mud-creeper Batillaria attramentaria.</title>
        <authorList>
            <person name="Patra A.K."/>
            <person name="Ho P.T."/>
            <person name="Jun S."/>
            <person name="Lee S.J."/>
            <person name="Kim Y."/>
            <person name="Won Y.J."/>
        </authorList>
    </citation>
    <scope>NUCLEOTIDE SEQUENCE [LARGE SCALE GENOMIC DNA]</scope>
    <source>
        <strain evidence="4">Wonlab-2016</strain>
    </source>
</reference>
<dbReference type="Proteomes" id="UP001519460">
    <property type="component" value="Unassembled WGS sequence"/>
</dbReference>
<dbReference type="Gene3D" id="1.10.238.10">
    <property type="entry name" value="EF-hand"/>
    <property type="match status" value="1"/>
</dbReference>
<feature type="domain" description="EF-hand" evidence="3">
    <location>
        <begin position="105"/>
        <end position="140"/>
    </location>
</feature>
<evidence type="ECO:0000256" key="1">
    <source>
        <dbReference type="ARBA" id="ARBA00022837"/>
    </source>
</evidence>
<evidence type="ECO:0000313" key="4">
    <source>
        <dbReference type="EMBL" id="KAK7477298.1"/>
    </source>
</evidence>
<keyword evidence="5" id="KW-1185">Reference proteome</keyword>
<organism evidence="4 5">
    <name type="scientific">Batillaria attramentaria</name>
    <dbReference type="NCBI Taxonomy" id="370345"/>
    <lineage>
        <taxon>Eukaryota</taxon>
        <taxon>Metazoa</taxon>
        <taxon>Spiralia</taxon>
        <taxon>Lophotrochozoa</taxon>
        <taxon>Mollusca</taxon>
        <taxon>Gastropoda</taxon>
        <taxon>Caenogastropoda</taxon>
        <taxon>Sorbeoconcha</taxon>
        <taxon>Cerithioidea</taxon>
        <taxon>Batillariidae</taxon>
        <taxon>Batillaria</taxon>
    </lineage>
</organism>
<proteinExistence type="predicted"/>